<feature type="region of interest" description="Disordered" evidence="1">
    <location>
        <begin position="1"/>
        <end position="22"/>
    </location>
</feature>
<dbReference type="Proteomes" id="UP000326757">
    <property type="component" value="Unassembled WGS sequence"/>
</dbReference>
<organism evidence="2 3">
    <name type="scientific">Monilinia laxa</name>
    <name type="common">Brown rot fungus</name>
    <name type="synonym">Sclerotinia laxa</name>
    <dbReference type="NCBI Taxonomy" id="61186"/>
    <lineage>
        <taxon>Eukaryota</taxon>
        <taxon>Fungi</taxon>
        <taxon>Dikarya</taxon>
        <taxon>Ascomycota</taxon>
        <taxon>Pezizomycotina</taxon>
        <taxon>Leotiomycetes</taxon>
        <taxon>Helotiales</taxon>
        <taxon>Sclerotiniaceae</taxon>
        <taxon>Monilinia</taxon>
    </lineage>
</organism>
<reference evidence="2 3" key="1">
    <citation type="submission" date="2019-06" db="EMBL/GenBank/DDBJ databases">
        <title>Genome Sequence of the Brown Rot Fungal Pathogen Monilinia laxa.</title>
        <authorList>
            <person name="De Miccolis Angelini R.M."/>
            <person name="Landi L."/>
            <person name="Abate D."/>
            <person name="Pollastro S."/>
            <person name="Romanazzi G."/>
            <person name="Faretra F."/>
        </authorList>
    </citation>
    <scope>NUCLEOTIDE SEQUENCE [LARGE SCALE GENOMIC DNA]</scope>
    <source>
        <strain evidence="2 3">Mlax316</strain>
    </source>
</reference>
<sequence length="76" mass="8571">MLATKSKLSPAIPTSKPPLTNSHFRFQAPVHRFITSYAEPNIYRAQASSPLQKNRIRSKLPPPNIRFSPLNFDSPP</sequence>
<proteinExistence type="predicted"/>
<dbReference type="EMBL" id="VIGI01000006">
    <property type="protein sequence ID" value="KAB8298955.1"/>
    <property type="molecule type" value="Genomic_DNA"/>
</dbReference>
<feature type="region of interest" description="Disordered" evidence="1">
    <location>
        <begin position="46"/>
        <end position="76"/>
    </location>
</feature>
<comment type="caution">
    <text evidence="2">The sequence shown here is derived from an EMBL/GenBank/DDBJ whole genome shotgun (WGS) entry which is preliminary data.</text>
</comment>
<accession>A0A5N6K859</accession>
<dbReference type="AlphaFoldDB" id="A0A5N6K859"/>
<evidence type="ECO:0000313" key="3">
    <source>
        <dbReference type="Proteomes" id="UP000326757"/>
    </source>
</evidence>
<name>A0A5N6K859_MONLA</name>
<gene>
    <name evidence="2" type="ORF">EYC80_001105</name>
</gene>
<evidence type="ECO:0000256" key="1">
    <source>
        <dbReference type="SAM" id="MobiDB-lite"/>
    </source>
</evidence>
<protein>
    <submittedName>
        <fullName evidence="2">Uncharacterized protein</fullName>
    </submittedName>
</protein>
<keyword evidence="3" id="KW-1185">Reference proteome</keyword>
<evidence type="ECO:0000313" key="2">
    <source>
        <dbReference type="EMBL" id="KAB8298955.1"/>
    </source>
</evidence>